<protein>
    <submittedName>
        <fullName evidence="1">Uncharacterized protein</fullName>
    </submittedName>
</protein>
<name>A0A5C5YX30_9BACT</name>
<evidence type="ECO:0000313" key="1">
    <source>
        <dbReference type="EMBL" id="TWT79575.1"/>
    </source>
</evidence>
<reference evidence="1 2" key="1">
    <citation type="submission" date="2019-02" db="EMBL/GenBank/DDBJ databases">
        <title>Deep-cultivation of Planctomycetes and their phenomic and genomic characterization uncovers novel biology.</title>
        <authorList>
            <person name="Wiegand S."/>
            <person name="Jogler M."/>
            <person name="Boedeker C."/>
            <person name="Pinto D."/>
            <person name="Vollmers J."/>
            <person name="Rivas-Marin E."/>
            <person name="Kohn T."/>
            <person name="Peeters S.H."/>
            <person name="Heuer A."/>
            <person name="Rast P."/>
            <person name="Oberbeckmann S."/>
            <person name="Bunk B."/>
            <person name="Jeske O."/>
            <person name="Meyerdierks A."/>
            <person name="Storesund J.E."/>
            <person name="Kallscheuer N."/>
            <person name="Luecker S."/>
            <person name="Lage O.M."/>
            <person name="Pohl T."/>
            <person name="Merkel B.J."/>
            <person name="Hornburger P."/>
            <person name="Mueller R.-W."/>
            <person name="Bruemmer F."/>
            <person name="Labrenz M."/>
            <person name="Spormann A.M."/>
            <person name="Op Den Camp H."/>
            <person name="Overmann J."/>
            <person name="Amann R."/>
            <person name="Jetten M.S.M."/>
            <person name="Mascher T."/>
            <person name="Medema M.H."/>
            <person name="Devos D.P."/>
            <person name="Kaster A.-K."/>
            <person name="Ovreas L."/>
            <person name="Rohde M."/>
            <person name="Galperin M.Y."/>
            <person name="Jogler C."/>
        </authorList>
    </citation>
    <scope>NUCLEOTIDE SEQUENCE [LARGE SCALE GENOMIC DNA]</scope>
    <source>
        <strain evidence="1 2">CA13</strain>
    </source>
</reference>
<dbReference type="Proteomes" id="UP000315010">
    <property type="component" value="Unassembled WGS sequence"/>
</dbReference>
<dbReference type="AlphaFoldDB" id="A0A5C5YX30"/>
<comment type="caution">
    <text evidence="1">The sequence shown here is derived from an EMBL/GenBank/DDBJ whole genome shotgun (WGS) entry which is preliminary data.</text>
</comment>
<accession>A0A5C5YX30</accession>
<organism evidence="1 2">
    <name type="scientific">Novipirellula herctigrandis</name>
    <dbReference type="NCBI Taxonomy" id="2527986"/>
    <lineage>
        <taxon>Bacteria</taxon>
        <taxon>Pseudomonadati</taxon>
        <taxon>Planctomycetota</taxon>
        <taxon>Planctomycetia</taxon>
        <taxon>Pirellulales</taxon>
        <taxon>Pirellulaceae</taxon>
        <taxon>Novipirellula</taxon>
    </lineage>
</organism>
<sequence length="71" mass="7118">MICAMALPGGSTVVGGWVAPGSEANSIATHEQTPEVTPISDATVVANGFATPSQFDWGGSYGFMQSAISVG</sequence>
<keyword evidence="2" id="KW-1185">Reference proteome</keyword>
<dbReference type="EMBL" id="SJPJ01000001">
    <property type="protein sequence ID" value="TWT79575.1"/>
    <property type="molecule type" value="Genomic_DNA"/>
</dbReference>
<gene>
    <name evidence="1" type="ORF">CA13_09790</name>
</gene>
<proteinExistence type="predicted"/>
<evidence type="ECO:0000313" key="2">
    <source>
        <dbReference type="Proteomes" id="UP000315010"/>
    </source>
</evidence>